<dbReference type="OrthoDB" id="1491023at2"/>
<accession>A0A1M6U5A7</accession>
<keyword evidence="2" id="KW-1185">Reference proteome</keyword>
<dbReference type="RefSeq" id="WP_072999825.1">
    <property type="nucleotide sequence ID" value="NZ_FRAM01000004.1"/>
</dbReference>
<reference evidence="2" key="1">
    <citation type="submission" date="2016-11" db="EMBL/GenBank/DDBJ databases">
        <authorList>
            <person name="Varghese N."/>
            <person name="Submissions S."/>
        </authorList>
    </citation>
    <scope>NUCLEOTIDE SEQUENCE [LARGE SCALE GENOMIC DNA]</scope>
    <source>
        <strain evidence="2">DSM 18016</strain>
    </source>
</reference>
<evidence type="ECO:0008006" key="3">
    <source>
        <dbReference type="Google" id="ProtNLM"/>
    </source>
</evidence>
<sequence length="476" mass="53916">METLEKNYYINVGVNGTFRDSGKVHTTSSDVDNIFKFLNENEVEKLVIYFHGGLVSEKNGMNAAELMKNYFADTKLKRHVVSFVWETGPIETLVQNLKELKELAGKDLFQEVVKFVIKIVAKKLGIEDARGGGEYLTDETIDDEKHKVAPFEKLDKSFDSKGGGGFQIDDEDESNSQFYAQLETESRNLIRAEGSEEIKNVSDDNGEVAKGGFFAIAKVVAQISFAVLKRYLKKNHHDFYPTVMEEAFRKIYLDKVGQWGWKQMKDKSAKMFETNAGLSGDNQHAGTYFLNLLNKHVGSLSATGKTIEIELIGHSAGSIAICNLLEAVDKNFSSIKFNNIFFLAPACRTDLFLEKGKPALDKGLVKNFKMFTMEEKNEKRDHCIPYTYTHSLLYMISGLFEDEVDAKIMGLHEQFRIEGRYAAFDELKKLNTFITANKLVLSIDTINFDESMRSNSLKHADFDNDIYTLRSILKSI</sequence>
<dbReference type="AlphaFoldDB" id="A0A1M6U5A7"/>
<dbReference type="STRING" id="216903.SAMN05444371_3139"/>
<dbReference type="EMBL" id="FRAM01000004">
    <property type="protein sequence ID" value="SHK64455.1"/>
    <property type="molecule type" value="Genomic_DNA"/>
</dbReference>
<organism evidence="1 2">
    <name type="scientific">Epilithonimonas mollis</name>
    <dbReference type="NCBI Taxonomy" id="216903"/>
    <lineage>
        <taxon>Bacteria</taxon>
        <taxon>Pseudomonadati</taxon>
        <taxon>Bacteroidota</taxon>
        <taxon>Flavobacteriia</taxon>
        <taxon>Flavobacteriales</taxon>
        <taxon>Weeksellaceae</taxon>
        <taxon>Chryseobacterium group</taxon>
        <taxon>Epilithonimonas</taxon>
    </lineage>
</organism>
<evidence type="ECO:0000313" key="2">
    <source>
        <dbReference type="Proteomes" id="UP000184498"/>
    </source>
</evidence>
<dbReference type="Proteomes" id="UP000184498">
    <property type="component" value="Unassembled WGS sequence"/>
</dbReference>
<name>A0A1M6U5A7_9FLAO</name>
<protein>
    <recommendedName>
        <fullName evidence="3">Alpha/beta hydrolase</fullName>
    </recommendedName>
</protein>
<evidence type="ECO:0000313" key="1">
    <source>
        <dbReference type="EMBL" id="SHK64455.1"/>
    </source>
</evidence>
<proteinExistence type="predicted"/>
<gene>
    <name evidence="1" type="ORF">SAMN05444371_3139</name>
</gene>